<keyword evidence="2" id="KW-0119">Carbohydrate metabolism</keyword>
<dbReference type="OrthoDB" id="5439047at2"/>
<dbReference type="eggNOG" id="COG1449">
    <property type="taxonomic scope" value="Bacteria"/>
</dbReference>
<dbReference type="InterPro" id="IPR011330">
    <property type="entry name" value="Glyco_hydro/deAcase_b/a-brl"/>
</dbReference>
<dbReference type="EMBL" id="CP000142">
    <property type="protein sequence ID" value="ABA88365.1"/>
    <property type="molecule type" value="Genomic_DNA"/>
</dbReference>
<keyword evidence="5" id="KW-1185">Reference proteome</keyword>
<evidence type="ECO:0000256" key="2">
    <source>
        <dbReference type="ARBA" id="ARBA00023277"/>
    </source>
</evidence>
<dbReference type="KEGG" id="pca:Pcar_1116"/>
<name>Q3A5J2_SYNC1</name>
<dbReference type="GO" id="GO:0003824">
    <property type="term" value="F:catalytic activity"/>
    <property type="evidence" value="ECO:0007669"/>
    <property type="project" value="InterPro"/>
</dbReference>
<reference evidence="4 5" key="2">
    <citation type="journal article" date="2012" name="BMC Genomics">
        <title>The genome of Pelobacter carbinolicus reveals surprising metabolic capabilities and physiological features.</title>
        <authorList>
            <person name="Aklujkar M."/>
            <person name="Haveman S.A."/>
            <person name="Didonato R.Jr."/>
            <person name="Chertkov O."/>
            <person name="Han C.S."/>
            <person name="Land M.L."/>
            <person name="Brown P."/>
            <person name="Lovley D.R."/>
        </authorList>
    </citation>
    <scope>NUCLEOTIDE SEQUENCE [LARGE SCALE GENOMIC DNA]</scope>
    <source>
        <strain evidence="5">DSM 2380 / NBRC 103641 / GraBd1</strain>
    </source>
</reference>
<dbReference type="RefSeq" id="WP_011340834.1">
    <property type="nucleotide sequence ID" value="NC_007498.2"/>
</dbReference>
<dbReference type="InterPro" id="IPR004300">
    <property type="entry name" value="Glyco_hydro_57_N"/>
</dbReference>
<reference evidence="5" key="1">
    <citation type="submission" date="2005-10" db="EMBL/GenBank/DDBJ databases">
        <title>Complete sequence of Pelobacter carbinolicus DSM 2380.</title>
        <authorList>
            <person name="Copeland A."/>
            <person name="Lucas S."/>
            <person name="Lapidus A."/>
            <person name="Barry K."/>
            <person name="Detter J.C."/>
            <person name="Glavina T."/>
            <person name="Hammon N."/>
            <person name="Israni S."/>
            <person name="Pitluck S."/>
            <person name="Chertkov O."/>
            <person name="Schmutz J."/>
            <person name="Larimer F."/>
            <person name="Land M."/>
            <person name="Kyrpides N."/>
            <person name="Ivanova N."/>
            <person name="Richardson P."/>
        </authorList>
    </citation>
    <scope>NUCLEOTIDE SEQUENCE [LARGE SCALE GENOMIC DNA]</scope>
    <source>
        <strain evidence="5">DSM 2380 / NBRC 103641 / GraBd1</strain>
    </source>
</reference>
<organism evidence="4 5">
    <name type="scientific">Syntrophotalea carbinolica (strain DSM 2380 / NBRC 103641 / GraBd1)</name>
    <name type="common">Pelobacter carbinolicus</name>
    <dbReference type="NCBI Taxonomy" id="338963"/>
    <lineage>
        <taxon>Bacteria</taxon>
        <taxon>Pseudomonadati</taxon>
        <taxon>Thermodesulfobacteriota</taxon>
        <taxon>Desulfuromonadia</taxon>
        <taxon>Desulfuromonadales</taxon>
        <taxon>Syntrophotaleaceae</taxon>
        <taxon>Syntrophotalea</taxon>
    </lineage>
</organism>
<dbReference type="SUPFAM" id="SSF88713">
    <property type="entry name" value="Glycoside hydrolase/deacetylase"/>
    <property type="match status" value="1"/>
</dbReference>
<dbReference type="GO" id="GO:0005975">
    <property type="term" value="P:carbohydrate metabolic process"/>
    <property type="evidence" value="ECO:0007669"/>
    <property type="project" value="InterPro"/>
</dbReference>
<dbReference type="PANTHER" id="PTHR36306">
    <property type="entry name" value="ALPHA-AMYLASE-RELATED-RELATED"/>
    <property type="match status" value="1"/>
</dbReference>
<dbReference type="Proteomes" id="UP000002534">
    <property type="component" value="Chromosome"/>
</dbReference>
<evidence type="ECO:0000256" key="1">
    <source>
        <dbReference type="ARBA" id="ARBA00006821"/>
    </source>
</evidence>
<dbReference type="InterPro" id="IPR052046">
    <property type="entry name" value="GH57_Enzymes"/>
</dbReference>
<evidence type="ECO:0000259" key="3">
    <source>
        <dbReference type="Pfam" id="PF03065"/>
    </source>
</evidence>
<dbReference type="PANTHER" id="PTHR36306:SF1">
    <property type="entry name" value="ALPHA-AMYLASE-RELATED"/>
    <property type="match status" value="1"/>
</dbReference>
<comment type="similarity">
    <text evidence="1">Belongs to the glycosyl hydrolase 57 family.</text>
</comment>
<proteinExistence type="inferred from homology"/>
<protein>
    <recommendedName>
        <fullName evidence="3">Glycoside hydrolase family 57 N-terminal domain-containing protein</fullName>
    </recommendedName>
</protein>
<dbReference type="Gene3D" id="3.20.110.20">
    <property type="match status" value="1"/>
</dbReference>
<gene>
    <name evidence="4" type="ordered locus">Pcar_1116</name>
</gene>
<dbReference type="Pfam" id="PF03065">
    <property type="entry name" value="Glyco_hydro_57"/>
    <property type="match status" value="1"/>
</dbReference>
<dbReference type="STRING" id="338963.Pcar_1116"/>
<evidence type="ECO:0000313" key="5">
    <source>
        <dbReference type="Proteomes" id="UP000002534"/>
    </source>
</evidence>
<dbReference type="CAZy" id="GH57">
    <property type="family name" value="Glycoside Hydrolase Family 57"/>
</dbReference>
<dbReference type="CDD" id="cd10794">
    <property type="entry name" value="GH57N_PfGalA_like"/>
    <property type="match status" value="1"/>
</dbReference>
<accession>Q3A5J2</accession>
<feature type="domain" description="Glycoside hydrolase family 57 N-terminal" evidence="3">
    <location>
        <begin position="21"/>
        <end position="186"/>
    </location>
</feature>
<dbReference type="AlphaFoldDB" id="Q3A5J2"/>
<dbReference type="HOGENOM" id="CLU_413731_0_0_7"/>
<sequence length="654" mass="74233">MNRLCLFSIYHLNLMFSSIAEEQRPEVVRRCYWPLLRLIRRYELPLGIEASGYTLEAIHAIDPAWVAELRDLCENGPAEFIGSGYAQIIGPLVPADVNRDNQRLGLQTYKKILGFQPQLALVNEQAYAAGLIPIYRQAGYRAIVMEWDNPGSNHPDWDPDWRYLPQHALGPDGTALPVIWNKSIPFQKFQRYTHGEIELPEYLDFLSSHRNDDPRTFALYGNDAEIFDFRPGRFDTEAEIGEKSEWLRIAQLYKALLSDNRFSLIGPHKVLDFLECPGAGNRLRLETAAQPVPVKKQAKYNVVRWGLTGRDDMALNTACWRLYQAIADNPACTDADRRELCYLWSSDFRTHITAERWQNMQSRLTALQQRLVPPCPAHVRIPSGKKPQPFTTGQEGSFFIIETATQKLRLNLRRGMAIDGWWNKQLSSAPLIGTLPHGYFDDIQFGMDYYTGHFVLEVAGRHKITDLVAVEPRIEYGKKNMILTAEIPTPVGPVIKTIRVDAIEPRIEIGHHFHWPACPLGTLRLGHVTLNPDAFDGSSLFFRSHNGGYTPETFLLHGEPINHLTPVSTLVSANNALGMTSGLAELGDRLKWIRVQSDKTSAALTGHIVHAPVNHHYLYRLALSAMEMDDTACRVRERHCFHDRRICLTITSGN</sequence>
<evidence type="ECO:0000313" key="4">
    <source>
        <dbReference type="EMBL" id="ABA88365.1"/>
    </source>
</evidence>